<name>A0A1T4YC92_9CLOT</name>
<dbReference type="Gene3D" id="3.40.50.300">
    <property type="entry name" value="P-loop containing nucleotide triphosphate hydrolases"/>
    <property type="match status" value="1"/>
</dbReference>
<protein>
    <recommendedName>
        <fullName evidence="3">Phage terminase-like protein, large subunit, contains N-terminal HTH domain</fullName>
    </recommendedName>
</protein>
<dbReference type="RefSeq" id="WP_078697708.1">
    <property type="nucleotide sequence ID" value="NZ_FUYH01000035.1"/>
</dbReference>
<dbReference type="Proteomes" id="UP000190105">
    <property type="component" value="Unassembled WGS sequence"/>
</dbReference>
<reference evidence="2" key="1">
    <citation type="submission" date="2017-02" db="EMBL/GenBank/DDBJ databases">
        <authorList>
            <person name="Varghese N."/>
            <person name="Submissions S."/>
        </authorList>
    </citation>
    <scope>NUCLEOTIDE SEQUENCE [LARGE SCALE GENOMIC DNA]</scope>
    <source>
        <strain evidence="2">USBA 833</strain>
    </source>
</reference>
<sequence>MHYDEASENRKLLYKYLKKQYGDEKAKDLVKQYKDHLFDYHGLAWALGKRSIEFFCLYFLQNTFVPKPNNTARKLAPVHYELWQEAEKMFLKDEYDKLELILPRGSAKTTIFDFAISVWLHSYGISPYTLVCGKTEQDAIEFIAVTKQAFTENEYIKKAFGELIDEKRFTVNKLEIELVNRTKIQAISSTSSIRGKKYGNYRPAVVIADDYQGKSDIITEEAREKKYRTWMDDAKFAGDEAVYRDGKKIKMATKFIVLGTILHRDCFMSRLLLNKEYKHILRRAVLVDDVEELFNSGPWAEFKKIYFDDSLQDSEAVAREFYFQHEKQMQFPVLWPDKWNCCDLAINYYNDSISFKQELQNDASKIGEKWFKSIRVQTPEEIEKHNFIKTMLCVDPASTAGASSDYCAFLVGSLADNGFKYCRKAELVKINARKDFDKYLNYIIELLKDFEDITHLYIEKNTFNGADANRIENMIAADFMLSHRDIKIMNEMQKKNKDDKIATIVSDVNNGAIIFNSDDKEFIEQIKEFAGQDYTLHDDAADITAEFANRIEQIEVIKPLKFFDRKLLF</sequence>
<evidence type="ECO:0000313" key="1">
    <source>
        <dbReference type="EMBL" id="SKA99389.1"/>
    </source>
</evidence>
<proteinExistence type="predicted"/>
<accession>A0A1T4YC92</accession>
<dbReference type="EMBL" id="FUYH01000035">
    <property type="protein sequence ID" value="SKA99389.1"/>
    <property type="molecule type" value="Genomic_DNA"/>
</dbReference>
<dbReference type="InterPro" id="IPR027417">
    <property type="entry name" value="P-loop_NTPase"/>
</dbReference>
<dbReference type="AlphaFoldDB" id="A0A1T4YC92"/>
<evidence type="ECO:0008006" key="3">
    <source>
        <dbReference type="Google" id="ProtNLM"/>
    </source>
</evidence>
<gene>
    <name evidence="1" type="ORF">SAMN05443428_13528</name>
</gene>
<dbReference type="OrthoDB" id="1804777at2"/>
<dbReference type="STRING" id="1147123.SAMN05443428_13528"/>
<organism evidence="1 2">
    <name type="scientific">Caloramator quimbayensis</name>
    <dbReference type="NCBI Taxonomy" id="1147123"/>
    <lineage>
        <taxon>Bacteria</taxon>
        <taxon>Bacillati</taxon>
        <taxon>Bacillota</taxon>
        <taxon>Clostridia</taxon>
        <taxon>Eubacteriales</taxon>
        <taxon>Clostridiaceae</taxon>
        <taxon>Caloramator</taxon>
    </lineage>
</organism>
<keyword evidence="2" id="KW-1185">Reference proteome</keyword>
<evidence type="ECO:0000313" key="2">
    <source>
        <dbReference type="Proteomes" id="UP000190105"/>
    </source>
</evidence>
<dbReference type="Gene3D" id="3.30.420.240">
    <property type="match status" value="1"/>
</dbReference>